<keyword evidence="2" id="KW-1185">Reference proteome</keyword>
<name>A0ABP8TZ61_9ACTN</name>
<gene>
    <name evidence="1" type="ORF">GCM10023195_78010</name>
</gene>
<evidence type="ECO:0000313" key="2">
    <source>
        <dbReference type="Proteomes" id="UP001500212"/>
    </source>
</evidence>
<evidence type="ECO:0000313" key="1">
    <source>
        <dbReference type="EMBL" id="GAA4617458.1"/>
    </source>
</evidence>
<proteinExistence type="predicted"/>
<reference evidence="2" key="1">
    <citation type="journal article" date="2019" name="Int. J. Syst. Evol. Microbiol.">
        <title>The Global Catalogue of Microorganisms (GCM) 10K type strain sequencing project: providing services to taxonomists for standard genome sequencing and annotation.</title>
        <authorList>
            <consortium name="The Broad Institute Genomics Platform"/>
            <consortium name="The Broad Institute Genome Sequencing Center for Infectious Disease"/>
            <person name="Wu L."/>
            <person name="Ma J."/>
        </authorList>
    </citation>
    <scope>NUCLEOTIDE SEQUENCE [LARGE SCALE GENOMIC DNA]</scope>
    <source>
        <strain evidence="2">JCM 17938</strain>
    </source>
</reference>
<dbReference type="RefSeq" id="WP_345365697.1">
    <property type="nucleotide sequence ID" value="NZ_BAABHJ010000039.1"/>
</dbReference>
<sequence>MGVATYSTPCLFAAQAAMDRALVRLTEEDGRSPEIAGGTVGVADCLSLLERDLSRHHPRDDD</sequence>
<comment type="caution">
    <text evidence="1">The sequence shown here is derived from an EMBL/GenBank/DDBJ whole genome shotgun (WGS) entry which is preliminary data.</text>
</comment>
<dbReference type="Proteomes" id="UP001500212">
    <property type="component" value="Unassembled WGS sequence"/>
</dbReference>
<protein>
    <submittedName>
        <fullName evidence="1">Uncharacterized protein</fullName>
    </submittedName>
</protein>
<dbReference type="EMBL" id="BAABHJ010000039">
    <property type="protein sequence ID" value="GAA4617458.1"/>
    <property type="molecule type" value="Genomic_DNA"/>
</dbReference>
<accession>A0ABP8TZ61</accession>
<organism evidence="1 2">
    <name type="scientific">Actinoallomurus liliacearum</name>
    <dbReference type="NCBI Taxonomy" id="1080073"/>
    <lineage>
        <taxon>Bacteria</taxon>
        <taxon>Bacillati</taxon>
        <taxon>Actinomycetota</taxon>
        <taxon>Actinomycetes</taxon>
        <taxon>Streptosporangiales</taxon>
        <taxon>Thermomonosporaceae</taxon>
        <taxon>Actinoallomurus</taxon>
    </lineage>
</organism>